<keyword evidence="1" id="KW-0812">Transmembrane</keyword>
<dbReference type="PANTHER" id="PTHR38454">
    <property type="entry name" value="INTEGRAL MEMBRANE PROTEIN-RELATED"/>
    <property type="match status" value="1"/>
</dbReference>
<evidence type="ECO:0000313" key="2">
    <source>
        <dbReference type="EMBL" id="NER13831.1"/>
    </source>
</evidence>
<keyword evidence="3" id="KW-1185">Reference proteome</keyword>
<feature type="transmembrane region" description="Helical" evidence="1">
    <location>
        <begin position="150"/>
        <end position="171"/>
    </location>
</feature>
<feature type="transmembrane region" description="Helical" evidence="1">
    <location>
        <begin position="408"/>
        <end position="430"/>
    </location>
</feature>
<keyword evidence="1" id="KW-1133">Transmembrane helix</keyword>
<feature type="transmembrane region" description="Helical" evidence="1">
    <location>
        <begin position="527"/>
        <end position="544"/>
    </location>
</feature>
<feature type="transmembrane region" description="Helical" evidence="1">
    <location>
        <begin position="502"/>
        <end position="520"/>
    </location>
</feature>
<feature type="transmembrane region" description="Helical" evidence="1">
    <location>
        <begin position="442"/>
        <end position="460"/>
    </location>
</feature>
<evidence type="ECO:0000256" key="1">
    <source>
        <dbReference type="SAM" id="Phobius"/>
    </source>
</evidence>
<evidence type="ECO:0000313" key="3">
    <source>
        <dbReference type="Proteomes" id="UP000468581"/>
    </source>
</evidence>
<feature type="transmembrane region" description="Helical" evidence="1">
    <location>
        <begin position="99"/>
        <end position="116"/>
    </location>
</feature>
<dbReference type="PANTHER" id="PTHR38454:SF1">
    <property type="entry name" value="INTEGRAL MEMBRANE PROTEIN"/>
    <property type="match status" value="1"/>
</dbReference>
<dbReference type="AlphaFoldDB" id="A0A6P0UKD4"/>
<proteinExistence type="predicted"/>
<feature type="transmembrane region" description="Helical" evidence="1">
    <location>
        <begin position="191"/>
        <end position="211"/>
    </location>
</feature>
<dbReference type="InterPro" id="IPR018580">
    <property type="entry name" value="Uncharacterised_YfhO"/>
</dbReference>
<feature type="transmembrane region" description="Helical" evidence="1">
    <location>
        <begin position="223"/>
        <end position="243"/>
    </location>
</feature>
<dbReference type="EMBL" id="JAABOO010000002">
    <property type="protein sequence ID" value="NER13831.1"/>
    <property type="molecule type" value="Genomic_DNA"/>
</dbReference>
<feature type="transmembrane region" description="Helical" evidence="1">
    <location>
        <begin position="786"/>
        <end position="805"/>
    </location>
</feature>
<sequence>MNLDFKKLFPHAIAILLFIIASLIYFSPVLQGKKIFQSDIAQYTGMAKEQNDYRKATGEEPYWTNSAFGGMPTYQLGANYPHNYVKKVDRLIRFLPRPADYLFLYFIGFYALLLVLKIDYKYAILGSLAFGLSTYLVIILGVGHNAKAHAIGYFPLVLAGILLTFQRKYLYGFLLTAFAMALEIGANHFQMTYYLMLLVLVMGAVYLVDFYKKKELPHFFKSVGILAAAVVLSIAANASNILATQEYVKWSTRGQSELTINEDGSPKEATSGLSKDYITHYSYGISESLNLFASRLFGGGSLEGLDESSETYQYLVQQGVPRAQAKEFVADAPTYWGDQPGVEAPAYVGAVVIFLFILALFLIKSPLKWWLSLGVVLSLLLSWGKNFMPLTDFMIDYFPLYSKFRAVSSIQVILELCIPILAILGLYELIKGKESAENKLKALKLASATTLGIIIVLFLFKGSFDFQGIRDASYRQQFGQIGLPELMDFIVIDRKSMYNQDLLRSFLLVAISIGALWLSLKGKLKETFLIAVFAGLIVFDLGSVDKRYVNKEDFVQARVMEKPFQQSPIDTEILKNKGYYRVFDPAVGLNGARTSYFHKSIGGYHAAKPRRMEELFYHQIAKNNVGVLNMLNVKYIIQRNEQGQAYPATNPFANGNAWFVDSLEVVSSADEEIKALTDLDGKTKAVINRNDAPEAVWSKSFEKDSTAVINLTSYQPNQLKYESSSEKDQFAVFSDMHYPHGWNAYIDGNKVPHYRVDYVLRAMEIPAGKHEIEFKFEPTVVKKGSLITLGSSLVFLILLAGGLYLEWKKKGKLPAADE</sequence>
<feature type="transmembrane region" description="Helical" evidence="1">
    <location>
        <begin position="370"/>
        <end position="388"/>
    </location>
</feature>
<organism evidence="2 3">
    <name type="scientific">Leptobacterium flavescens</name>
    <dbReference type="NCBI Taxonomy" id="472055"/>
    <lineage>
        <taxon>Bacteria</taxon>
        <taxon>Pseudomonadati</taxon>
        <taxon>Bacteroidota</taxon>
        <taxon>Flavobacteriia</taxon>
        <taxon>Flavobacteriales</taxon>
        <taxon>Flavobacteriaceae</taxon>
        <taxon>Leptobacterium</taxon>
    </lineage>
</organism>
<comment type="caution">
    <text evidence="2">The sequence shown here is derived from an EMBL/GenBank/DDBJ whole genome shotgun (WGS) entry which is preliminary data.</text>
</comment>
<keyword evidence="1" id="KW-0472">Membrane</keyword>
<feature type="transmembrane region" description="Helical" evidence="1">
    <location>
        <begin position="12"/>
        <end position="30"/>
    </location>
</feature>
<name>A0A6P0UKD4_9FLAO</name>
<feature type="transmembrane region" description="Helical" evidence="1">
    <location>
        <begin position="122"/>
        <end position="143"/>
    </location>
</feature>
<dbReference type="RefSeq" id="WP_163607014.1">
    <property type="nucleotide sequence ID" value="NZ_JAABOO010000002.1"/>
</dbReference>
<dbReference type="Pfam" id="PF09586">
    <property type="entry name" value="YfhO"/>
    <property type="match status" value="1"/>
</dbReference>
<accession>A0A6P0UKD4</accession>
<feature type="transmembrane region" description="Helical" evidence="1">
    <location>
        <begin position="344"/>
        <end position="363"/>
    </location>
</feature>
<dbReference type="Proteomes" id="UP000468581">
    <property type="component" value="Unassembled WGS sequence"/>
</dbReference>
<protein>
    <submittedName>
        <fullName evidence="2">YfhO family protein</fullName>
    </submittedName>
</protein>
<reference evidence="2 3" key="1">
    <citation type="submission" date="2020-01" db="EMBL/GenBank/DDBJ databases">
        <title>Leptobacterium flavescens.</title>
        <authorList>
            <person name="Wang G."/>
        </authorList>
    </citation>
    <scope>NUCLEOTIDE SEQUENCE [LARGE SCALE GENOMIC DNA]</scope>
    <source>
        <strain evidence="2 3">KCTC 22160</strain>
    </source>
</reference>
<gene>
    <name evidence="2" type="ORF">GWK08_10300</name>
</gene>